<evidence type="ECO:0000256" key="3">
    <source>
        <dbReference type="ARBA" id="ARBA00022827"/>
    </source>
</evidence>
<proteinExistence type="inferred from homology"/>
<organism evidence="7">
    <name type="scientific">Sorghum bicolor</name>
    <name type="common">Sorghum</name>
    <name type="synonym">Sorghum vulgare</name>
    <dbReference type="NCBI Taxonomy" id="4558"/>
    <lineage>
        <taxon>Eukaryota</taxon>
        <taxon>Viridiplantae</taxon>
        <taxon>Streptophyta</taxon>
        <taxon>Embryophyta</taxon>
        <taxon>Tracheophyta</taxon>
        <taxon>Spermatophyta</taxon>
        <taxon>Magnoliopsida</taxon>
        <taxon>Liliopsida</taxon>
        <taxon>Poales</taxon>
        <taxon>Poaceae</taxon>
        <taxon>PACMAD clade</taxon>
        <taxon>Panicoideae</taxon>
        <taxon>Andropogonodae</taxon>
        <taxon>Andropogoneae</taxon>
        <taxon>Sorghinae</taxon>
        <taxon>Sorghum</taxon>
    </lineage>
</organism>
<evidence type="ECO:0000256" key="2">
    <source>
        <dbReference type="ARBA" id="ARBA00022630"/>
    </source>
</evidence>
<dbReference type="SUPFAM" id="SSF51905">
    <property type="entry name" value="FAD/NAD(P)-binding domain"/>
    <property type="match status" value="2"/>
</dbReference>
<dbReference type="GO" id="GO:0050660">
    <property type="term" value="F:flavin adenine dinucleotide binding"/>
    <property type="evidence" value="ECO:0007669"/>
    <property type="project" value="InterPro"/>
</dbReference>
<keyword evidence="5 6" id="KW-0560">Oxidoreductase</keyword>
<evidence type="ECO:0000256" key="5">
    <source>
        <dbReference type="ARBA" id="ARBA00023002"/>
    </source>
</evidence>
<evidence type="ECO:0000256" key="1">
    <source>
        <dbReference type="ARBA" id="ARBA00009183"/>
    </source>
</evidence>
<comment type="similarity">
    <text evidence="1 6">Belongs to the FMO family.</text>
</comment>
<protein>
    <recommendedName>
        <fullName evidence="6">Flavin-containing monooxygenase</fullName>
        <ecNumber evidence="6">1.-.-.-</ecNumber>
    </recommendedName>
</protein>
<comment type="cofactor">
    <cofactor evidence="6">
        <name>FAD</name>
        <dbReference type="ChEBI" id="CHEBI:57692"/>
    </cofactor>
</comment>
<dbReference type="PANTHER" id="PTHR23023">
    <property type="entry name" value="DIMETHYLANILINE MONOOXYGENASE"/>
    <property type="match status" value="1"/>
</dbReference>
<dbReference type="InterPro" id="IPR036188">
    <property type="entry name" value="FAD/NAD-bd_sf"/>
</dbReference>
<keyword evidence="2 6" id="KW-0285">Flavoprotein</keyword>
<dbReference type="HOGENOM" id="CLU_006909_3_0_1"/>
<dbReference type="GO" id="GO:0004499">
    <property type="term" value="F:N,N-dimethylaniline monooxygenase activity"/>
    <property type="evidence" value="ECO:0007669"/>
    <property type="project" value="InterPro"/>
</dbReference>
<sequence length="395" mass="43912">MRRRAEVAVVGAGPAGLVAARELLREGHAVAVFEKSGRVGGTWAYDPRADADPLGRDPGAPGAVHSSLYASLRTNLPRELMGFSGFPLAGRVFAGDPRTFPGHREVLAFLDAFAVDSGVAAHVRLGAEVLRVRPLCRGQQGEQWAVAWRGEDGGVAEEAFDAVVVCSGHCSVPLLPKIRAMLVLCVTGINEWQGKQMHSHNYRTPEPFQDQSVVIVGLGASGIDIAREISHVAKEVHFAARYRYHFPFLDLDGFTVDDNRVGPLYKHVFPPKYAPNLSFVGLPYKSIIFSALELESKWVAAVLSGRATLPSEEDMMANVQEDYQRMEDARKPKRHTHTLWPRWVEYLNWLADQVGETHVEPRRSEMYEKALRCVWSLDEGYRDRWEEENIGCGSP</sequence>
<dbReference type="GO" id="GO:0050661">
    <property type="term" value="F:NADP binding"/>
    <property type="evidence" value="ECO:0007669"/>
    <property type="project" value="InterPro"/>
</dbReference>
<dbReference type="InterPro" id="IPR050346">
    <property type="entry name" value="FMO-like"/>
</dbReference>
<accession>C6JSE4</accession>
<dbReference type="Pfam" id="PF00743">
    <property type="entry name" value="FMO-like"/>
    <property type="match status" value="1"/>
</dbReference>
<dbReference type="PRINTS" id="PR00419">
    <property type="entry name" value="ADXRDTASE"/>
</dbReference>
<name>C6JSE4_SORBI</name>
<dbReference type="EC" id="1.-.-.-" evidence="6"/>
<keyword evidence="3 6" id="KW-0274">FAD</keyword>
<keyword evidence="4" id="KW-0521">NADP</keyword>
<reference evidence="7" key="1">
    <citation type="journal article" date="2009" name="Nature">
        <title>The Sorghum bicolor genome and the diversification of grasses.</title>
        <authorList>
            <person name="Paterson A.H."/>
            <person name="Bowers J.E."/>
            <person name="Bruggmann R."/>
            <person name="Dubchak I."/>
            <person name="Grimwood J."/>
            <person name="Gundlach H."/>
            <person name="Haberer G."/>
            <person name="Hellsten U."/>
            <person name="Mitros T."/>
            <person name="Poliakov A."/>
            <person name="Schmutz J."/>
            <person name="Spannagl M."/>
            <person name="Tang H."/>
            <person name="Wang X."/>
            <person name="Wicker T."/>
            <person name="Bharti A.K."/>
            <person name="Chapman J."/>
            <person name="Feltus F.A."/>
            <person name="Gowik U."/>
            <person name="Grigoriev I.V."/>
            <person name="Lyons E."/>
            <person name="Maher C.A."/>
            <person name="Martis M."/>
            <person name="Narechania A."/>
            <person name="Otillar R.P."/>
            <person name="Penning B.W."/>
            <person name="Salamov A.A."/>
            <person name="Wang Y."/>
            <person name="Zhang L."/>
            <person name="Carpita N.C."/>
            <person name="Freeling M."/>
            <person name="Gingle A.R."/>
            <person name="Hash C.T."/>
            <person name="Keller B."/>
            <person name="Klein P."/>
            <person name="Kresovich S."/>
            <person name="McCann M.C."/>
            <person name="Ming R."/>
            <person name="Peterson D.G."/>
            <person name="Mehboob-ur-Rahman"/>
            <person name="Ware D."/>
            <person name="Westhoff P."/>
            <person name="Mayer K.F."/>
            <person name="Messing J."/>
            <person name="Rokhsar D.S."/>
        </authorList>
    </citation>
    <scope>NUCLEOTIDE SEQUENCE [LARGE SCALE GENOMIC DNA]</scope>
</reference>
<dbReference type="ExpressionAtlas" id="C6JSE4">
    <property type="expression patterns" value="baseline and differential"/>
</dbReference>
<evidence type="ECO:0000256" key="6">
    <source>
        <dbReference type="RuleBase" id="RU361177"/>
    </source>
</evidence>
<keyword evidence="6" id="KW-0503">Monooxygenase</keyword>
<dbReference type="AlphaFoldDB" id="C6JSE4"/>
<evidence type="ECO:0000256" key="4">
    <source>
        <dbReference type="ARBA" id="ARBA00022857"/>
    </source>
</evidence>
<dbReference type="EMBL" id="GL003053">
    <property type="protein sequence ID" value="EES20489.1"/>
    <property type="molecule type" value="Genomic_DNA"/>
</dbReference>
<dbReference type="InterPro" id="IPR000960">
    <property type="entry name" value="Flavin_mOase"/>
</dbReference>
<dbReference type="PIRSF" id="PIRSF000332">
    <property type="entry name" value="FMO"/>
    <property type="match status" value="1"/>
</dbReference>
<dbReference type="Gene3D" id="3.50.50.60">
    <property type="entry name" value="FAD/NAD(P)-binding domain"/>
    <property type="match status" value="2"/>
</dbReference>
<gene>
    <name evidence="7" type="primary">Sb0460s002020</name>
    <name evidence="7" type="ORF">SORBIDRAFT_0460s002020</name>
</gene>
<evidence type="ECO:0000313" key="7">
    <source>
        <dbReference type="EMBL" id="EES20489.1"/>
    </source>
</evidence>
<dbReference type="InterPro" id="IPR020946">
    <property type="entry name" value="Flavin_mOase-like"/>
</dbReference>